<proteinExistence type="predicted"/>
<protein>
    <submittedName>
        <fullName evidence="2">RHS repeat-associated core domain-containing protein</fullName>
    </submittedName>
</protein>
<dbReference type="Gene3D" id="3.90.175.10">
    <property type="entry name" value="Diphtheria Toxin, domain 1"/>
    <property type="match status" value="1"/>
</dbReference>
<name>A0A7X1GBC1_9PSED</name>
<reference evidence="2 3" key="1">
    <citation type="submission" date="2020-08" db="EMBL/GenBank/DDBJ databases">
        <title>Pseudomonas sp. nov.</title>
        <authorList>
            <person name="Gieschler S."/>
            <person name="Fiedler G."/>
            <person name="Brinks E."/>
            <person name="Boehnlein C."/>
            <person name="Franz C.M.A.P."/>
            <person name="Kabisch J."/>
        </authorList>
    </citation>
    <scope>NUCLEOTIDE SEQUENCE [LARGE SCALE GENOMIC DNA]</scope>
    <source>
        <strain evidence="2 3">MBT-1</strain>
    </source>
</reference>
<accession>A0A7X1GBC1</accession>
<sequence length="364" mass="40820">MSTQRQTQLCSYRYDPLDRLADCTPTAKASSQRFYLKDRLSTEVQGVLQHSIMQHEDQLLAQQRRQNGISQSRLLVTDQQRSVLSILDATRFLHLAYTPYGHHVSKSCLLGFNGERPDPVTGHYVLGNGYRALNTVLMRFNSPDSWSPFGEGGVNAYSYAAGNPSKYSDPTGHGRFDFISKFFSTTPPSTKRNSLNIFQYGGSNRQATARWGERRPLEITSSQKSKRRSSLPELGTPPAQDQFIGYHGTDDTSANRLLNEGVNQKYFKSTNLGAGFYVSPNLSVAQKYAGLSKNGRGQVVEVHMKNFSGMKPGRDYDFKHHDVAPTLNMEMVIRPHQIKAISIRKLGSYSGKNKSTPRALEVHF</sequence>
<dbReference type="Proteomes" id="UP000526003">
    <property type="component" value="Unassembled WGS sequence"/>
</dbReference>
<evidence type="ECO:0000256" key="1">
    <source>
        <dbReference type="SAM" id="MobiDB-lite"/>
    </source>
</evidence>
<dbReference type="InterPro" id="IPR022385">
    <property type="entry name" value="Rhs_assc_core"/>
</dbReference>
<dbReference type="Gene3D" id="2.180.10.10">
    <property type="entry name" value="RHS repeat-associated core"/>
    <property type="match status" value="1"/>
</dbReference>
<evidence type="ECO:0000313" key="2">
    <source>
        <dbReference type="EMBL" id="MBC2689314.1"/>
    </source>
</evidence>
<dbReference type="SUPFAM" id="SSF56399">
    <property type="entry name" value="ADP-ribosylation"/>
    <property type="match status" value="1"/>
</dbReference>
<comment type="caution">
    <text evidence="2">The sequence shown here is derived from an EMBL/GenBank/DDBJ whole genome shotgun (WGS) entry which is preliminary data.</text>
</comment>
<evidence type="ECO:0000313" key="3">
    <source>
        <dbReference type="Proteomes" id="UP000526003"/>
    </source>
</evidence>
<dbReference type="EMBL" id="JACMYG010000004">
    <property type="protein sequence ID" value="MBC2689314.1"/>
    <property type="molecule type" value="Genomic_DNA"/>
</dbReference>
<gene>
    <name evidence="2" type="ORF">H7995_05805</name>
</gene>
<keyword evidence="3" id="KW-1185">Reference proteome</keyword>
<feature type="region of interest" description="Disordered" evidence="1">
    <location>
        <begin position="209"/>
        <end position="240"/>
    </location>
</feature>
<organism evidence="2 3">
    <name type="scientific">Pseudomonas kielensis</name>
    <dbReference type="NCBI Taxonomy" id="2762577"/>
    <lineage>
        <taxon>Bacteria</taxon>
        <taxon>Pseudomonadati</taxon>
        <taxon>Pseudomonadota</taxon>
        <taxon>Gammaproteobacteria</taxon>
        <taxon>Pseudomonadales</taxon>
        <taxon>Pseudomonadaceae</taxon>
        <taxon>Pseudomonas</taxon>
    </lineage>
</organism>
<dbReference type="NCBIfam" id="TIGR03696">
    <property type="entry name" value="Rhs_assc_core"/>
    <property type="match status" value="1"/>
</dbReference>
<dbReference type="RefSeq" id="WP_185818104.1">
    <property type="nucleotide sequence ID" value="NZ_JACMYG010000004.1"/>
</dbReference>
<dbReference type="AlphaFoldDB" id="A0A7X1GBC1"/>